<protein>
    <recommendedName>
        <fullName evidence="1">Clr5 domain-containing protein</fullName>
    </recommendedName>
</protein>
<dbReference type="Pfam" id="PF14420">
    <property type="entry name" value="Clr5"/>
    <property type="match status" value="1"/>
</dbReference>
<sequence>MAFRERSYSRGADERQLKPTTRINDETWERFKPLLCGLYKKYTLNIVMDIMEKKFGIVQSKRQYGYRFEKWGVKKYNASDKKTTLISLSPGAFNESTDFGDIGFDQESHAFDQHMLWDLGDGNTLIPTAGTDDMDFDEPSDDAELLIQYPWSTGSIEEASKLAADFCAAMLDDSNASNLYSYLHQSVANSSQSYPETREFLAVSCARVSGKPDYASSAKELLAREWPHALTTGNSDSPFLLSMLKAYVGSHKEDTDRSNFIHQVTQNVEQLLTSDRSLPDMTHKYSSIDLVTFFFLNYAFEIYDDCFDQANPPDFMTEHLLHEFIKKQPFIRTLRLNRLSPLRRCVEWCEEQLRLNHPVALQDSPVKPSANMHSWWRNIRVFCTLWGVMVQLVRANCAPDWYNQCESAFGITPSELLVTLSWMICDETTTADDVVNEGGLLEHAADGASKLLDFDEAKLWIAFLYKFAWMNELVNPGEDEKSFETLVQNQLRQHVSEILRIQLPHPPGSQPDSQPDSVTEMDFYNLPQQEFPDFGGDSRMNNFYN</sequence>
<comment type="caution">
    <text evidence="2">The sequence shown here is derived from an EMBL/GenBank/DDBJ whole genome shotgun (WGS) entry which is preliminary data.</text>
</comment>
<dbReference type="PANTHER" id="PTHR38788:SF3">
    <property type="entry name" value="CLR5 DOMAIN-CONTAINING PROTEIN"/>
    <property type="match status" value="1"/>
</dbReference>
<dbReference type="STRING" id="5514.A0A395SSV5"/>
<accession>A0A395SSV5</accession>
<organism evidence="2 3">
    <name type="scientific">Fusarium sporotrichioides</name>
    <dbReference type="NCBI Taxonomy" id="5514"/>
    <lineage>
        <taxon>Eukaryota</taxon>
        <taxon>Fungi</taxon>
        <taxon>Dikarya</taxon>
        <taxon>Ascomycota</taxon>
        <taxon>Pezizomycotina</taxon>
        <taxon>Sordariomycetes</taxon>
        <taxon>Hypocreomycetidae</taxon>
        <taxon>Hypocreales</taxon>
        <taxon>Nectriaceae</taxon>
        <taxon>Fusarium</taxon>
    </lineage>
</organism>
<reference evidence="2 3" key="1">
    <citation type="journal article" date="2018" name="PLoS Pathog.">
        <title>Evolution of structural diversity of trichothecenes, a family of toxins produced by plant pathogenic and entomopathogenic fungi.</title>
        <authorList>
            <person name="Proctor R.H."/>
            <person name="McCormick S.P."/>
            <person name="Kim H.S."/>
            <person name="Cardoza R.E."/>
            <person name="Stanley A.M."/>
            <person name="Lindo L."/>
            <person name="Kelly A."/>
            <person name="Brown D.W."/>
            <person name="Lee T."/>
            <person name="Vaughan M.M."/>
            <person name="Alexander N.J."/>
            <person name="Busman M."/>
            <person name="Gutierrez S."/>
        </authorList>
    </citation>
    <scope>NUCLEOTIDE SEQUENCE [LARGE SCALE GENOMIC DNA]</scope>
    <source>
        <strain evidence="2 3">NRRL 3299</strain>
    </source>
</reference>
<gene>
    <name evidence="2" type="ORF">FSPOR_899</name>
</gene>
<proteinExistence type="predicted"/>
<evidence type="ECO:0000259" key="1">
    <source>
        <dbReference type="Pfam" id="PF14420"/>
    </source>
</evidence>
<keyword evidence="3" id="KW-1185">Reference proteome</keyword>
<dbReference type="PANTHER" id="PTHR38788">
    <property type="entry name" value="CLR5 DOMAIN-CONTAINING PROTEIN"/>
    <property type="match status" value="1"/>
</dbReference>
<evidence type="ECO:0000313" key="3">
    <source>
        <dbReference type="Proteomes" id="UP000266152"/>
    </source>
</evidence>
<name>A0A395SSV5_FUSSP</name>
<evidence type="ECO:0000313" key="2">
    <source>
        <dbReference type="EMBL" id="RGP75277.1"/>
    </source>
</evidence>
<dbReference type="Proteomes" id="UP000266152">
    <property type="component" value="Unassembled WGS sequence"/>
</dbReference>
<dbReference type="InterPro" id="IPR025676">
    <property type="entry name" value="Clr5_dom"/>
</dbReference>
<feature type="domain" description="Clr5" evidence="1">
    <location>
        <begin position="25"/>
        <end position="75"/>
    </location>
</feature>
<dbReference type="AlphaFoldDB" id="A0A395SSV5"/>
<dbReference type="EMBL" id="PXOF01000016">
    <property type="protein sequence ID" value="RGP75277.1"/>
    <property type="molecule type" value="Genomic_DNA"/>
</dbReference>